<feature type="transmembrane region" description="Helical" evidence="1">
    <location>
        <begin position="145"/>
        <end position="164"/>
    </location>
</feature>
<evidence type="ECO:0000256" key="1">
    <source>
        <dbReference type="SAM" id="Phobius"/>
    </source>
</evidence>
<keyword evidence="1" id="KW-1133">Transmembrane helix</keyword>
<dbReference type="EMBL" id="OX336425">
    <property type="protein sequence ID" value="CAI2769043.1"/>
    <property type="molecule type" value="Genomic_DNA"/>
</dbReference>
<evidence type="ECO:0000313" key="2">
    <source>
        <dbReference type="EMBL" id="CAI2769043.1"/>
    </source>
</evidence>
<evidence type="ECO:0008006" key="4">
    <source>
        <dbReference type="Google" id="ProtNLM"/>
    </source>
</evidence>
<reference evidence="2" key="1">
    <citation type="submission" date="2022-09" db="EMBL/GenBank/DDBJ databases">
        <authorList>
            <person name="Duchaud E."/>
        </authorList>
    </citation>
    <scope>NUCLEOTIDE SEQUENCE</scope>
    <source>
        <strain evidence="2">TRV642</strain>
    </source>
</reference>
<accession>A0A9W4XG91</accession>
<feature type="transmembrane region" description="Helical" evidence="1">
    <location>
        <begin position="57"/>
        <end position="78"/>
    </location>
</feature>
<dbReference type="AlphaFoldDB" id="A0A9W4XG91"/>
<dbReference type="InterPro" id="IPR013901">
    <property type="entry name" value="Anthrone_oxy"/>
</dbReference>
<feature type="transmembrane region" description="Helical" evidence="1">
    <location>
        <begin position="85"/>
        <end position="107"/>
    </location>
</feature>
<dbReference type="Pfam" id="PF08592">
    <property type="entry name" value="Anthrone_oxy"/>
    <property type="match status" value="1"/>
</dbReference>
<dbReference type="RefSeq" id="WP_263361511.1">
    <property type="nucleotide sequence ID" value="NZ_OX336425.1"/>
</dbReference>
<evidence type="ECO:0000313" key="3">
    <source>
        <dbReference type="Proteomes" id="UP001152749"/>
    </source>
</evidence>
<keyword evidence="1" id="KW-0472">Membrane</keyword>
<keyword evidence="1" id="KW-0812">Transmembrane</keyword>
<gene>
    <name evidence="2" type="ORF">TRV642_4380</name>
</gene>
<sequence length="170" mass="18703">MDTFITDTKTITLLLATLSTGLLAGILFTWGNAVTPGIGKLDDIGYLRAFQNMNRAIQNPLFFLVLFGPLLFSFAAAYGHKSDTILLKLTVTAAIIYFAGVILVTIIGNVPLNKILDKTDLLHISIEQAAILRSKFEAKWNNLHLIRIIASLISFSLLIISCLLKNNTVR</sequence>
<organism evidence="2 3">
    <name type="scientific">Flavobacterium collinsii</name>
    <dbReference type="NCBI Taxonomy" id="1114861"/>
    <lineage>
        <taxon>Bacteria</taxon>
        <taxon>Pseudomonadati</taxon>
        <taxon>Bacteroidota</taxon>
        <taxon>Flavobacteriia</taxon>
        <taxon>Flavobacteriales</taxon>
        <taxon>Flavobacteriaceae</taxon>
        <taxon>Flavobacterium</taxon>
    </lineage>
</organism>
<protein>
    <recommendedName>
        <fullName evidence="4">DUF1772 domain-containing protein</fullName>
    </recommendedName>
</protein>
<proteinExistence type="predicted"/>
<dbReference type="Proteomes" id="UP001152749">
    <property type="component" value="Chromosome"/>
</dbReference>
<dbReference type="KEGG" id="fcs:TRV642_4380"/>
<name>A0A9W4XG91_9FLAO</name>